<dbReference type="AlphaFoldDB" id="A0A4R3J2M5"/>
<proteinExistence type="predicted"/>
<evidence type="ECO:0000313" key="1">
    <source>
        <dbReference type="EMBL" id="TCS58471.1"/>
    </source>
</evidence>
<sequence length="56" mass="5306">MKVAAVLALITLAGCGADGDPIRPTLNTTISAGSGGVHTSTSVGVKSGPVTVSVGL</sequence>
<gene>
    <name evidence="1" type="ORF">EDD52_12530</name>
</gene>
<evidence type="ECO:0000313" key="2">
    <source>
        <dbReference type="Proteomes" id="UP000295696"/>
    </source>
</evidence>
<dbReference type="RefSeq" id="WP_165907608.1">
    <property type="nucleotide sequence ID" value="NZ_SLZU01000025.1"/>
</dbReference>
<dbReference type="PROSITE" id="PS51257">
    <property type="entry name" value="PROKAR_LIPOPROTEIN"/>
    <property type="match status" value="1"/>
</dbReference>
<comment type="caution">
    <text evidence="1">The sequence shown here is derived from an EMBL/GenBank/DDBJ whole genome shotgun (WGS) entry which is preliminary data.</text>
</comment>
<organism evidence="1 2">
    <name type="scientific">Primorskyibacter sedentarius</name>
    <dbReference type="NCBI Taxonomy" id="745311"/>
    <lineage>
        <taxon>Bacteria</taxon>
        <taxon>Pseudomonadati</taxon>
        <taxon>Pseudomonadota</taxon>
        <taxon>Alphaproteobacteria</taxon>
        <taxon>Rhodobacterales</taxon>
        <taxon>Roseobacteraceae</taxon>
        <taxon>Primorskyibacter</taxon>
    </lineage>
</organism>
<protein>
    <submittedName>
        <fullName evidence="1">Uncharacterized protein</fullName>
    </submittedName>
</protein>
<name>A0A4R3J2M5_9RHOB</name>
<reference evidence="1 2" key="1">
    <citation type="submission" date="2019-03" db="EMBL/GenBank/DDBJ databases">
        <title>Genomic Encyclopedia of Type Strains, Phase IV (KMG-IV): sequencing the most valuable type-strain genomes for metagenomic binning, comparative biology and taxonomic classification.</title>
        <authorList>
            <person name="Goeker M."/>
        </authorList>
    </citation>
    <scope>NUCLEOTIDE SEQUENCE [LARGE SCALE GENOMIC DNA]</scope>
    <source>
        <strain evidence="1 2">DSM 104836</strain>
    </source>
</reference>
<dbReference type="Proteomes" id="UP000295696">
    <property type="component" value="Unassembled WGS sequence"/>
</dbReference>
<keyword evidence="2" id="KW-1185">Reference proteome</keyword>
<dbReference type="EMBL" id="SLZU01000025">
    <property type="protein sequence ID" value="TCS58471.1"/>
    <property type="molecule type" value="Genomic_DNA"/>
</dbReference>
<accession>A0A4R3J2M5</accession>